<keyword evidence="8 10" id="KW-0472">Membrane</keyword>
<dbReference type="PANTHER" id="PTHR31961:SF3">
    <property type="entry name" value="SENSITIVE TO HIGH EXPRESSION PROTEIN 9, MITOCHONDRIAL"/>
    <property type="match status" value="1"/>
</dbReference>
<feature type="transmembrane region" description="Helical" evidence="10">
    <location>
        <begin position="394"/>
        <end position="414"/>
    </location>
</feature>
<evidence type="ECO:0000256" key="7">
    <source>
        <dbReference type="ARBA" id="ARBA00023128"/>
    </source>
</evidence>
<organism evidence="13 14">
    <name type="scientific">Verticillium nonalfalfae</name>
    <dbReference type="NCBI Taxonomy" id="1051616"/>
    <lineage>
        <taxon>Eukaryota</taxon>
        <taxon>Fungi</taxon>
        <taxon>Dikarya</taxon>
        <taxon>Ascomycota</taxon>
        <taxon>Pezizomycotina</taxon>
        <taxon>Sordariomycetes</taxon>
        <taxon>Hypocreomycetidae</taxon>
        <taxon>Glomerellales</taxon>
        <taxon>Plectosphaerellaceae</taxon>
        <taxon>Verticillium</taxon>
    </lineage>
</organism>
<comment type="subcellular location">
    <subcellularLocation>
        <location evidence="10">Mitochondrion inner membrane</location>
        <topology evidence="10">Multi-pass membrane protein</topology>
    </subcellularLocation>
</comment>
<sequence length="585" mass="63551">MHAETHRNLPSLHCDNGQGPTGCLSPTPSEPGRSVRAPTPDRCVHEEGGEYSQSGRKSIEVQQRGSALCIRPAASATAATTSTTMQSLPLARPASWRLMSQLARPSPTQLAARRHLQLASSLTWQLLRPSSPSSRLYSSSNSPPPPPPPSPPPKPSESESNPDSTKSSSEPLIESRPDPVTTNSPQPFLRDGSLPKSESTTSRPSSSPSSNDASSPCSSDAPPSSRTPSPFDQLSSRVQSSQLLTTTIPRLIDTLQVRLLTASQTLNDLTGYTSIERIKTQNEALETSLAAAHQRLRATRQSYKNATGDRAATQRETTTLLARKESWVPQDLERFTELYRRDHTLEQEVARASEALAEAEAEEQRLSQALMAGMLRRYHEEQIWSDRIRRASTWGTWGLMGVNVLLFIVLQLFAEPWRRRRLVRAVVAEEKSVLESVRDELAAVKGLLAGTQRERDGDAFAAADADRRLGESAGTPGPLVGADVEPTAEGTLAAAEAAGMAVPETAEPPVAELEAEPEADMTPPQSTTWKAFLSEPALWRDRAEDLYSERRIDLRMRDASILALQGAAAGAAVASGVVFMLLRRT</sequence>
<evidence type="ECO:0000256" key="12">
    <source>
        <dbReference type="SAM" id="MobiDB-lite"/>
    </source>
</evidence>
<comment type="subunit">
    <text evidence="10">Homooligomer.</text>
</comment>
<evidence type="ECO:0000313" key="14">
    <source>
        <dbReference type="Proteomes" id="UP000267145"/>
    </source>
</evidence>
<feature type="region of interest" description="Disordered" evidence="12">
    <location>
        <begin position="1"/>
        <end position="59"/>
    </location>
</feature>
<evidence type="ECO:0000256" key="11">
    <source>
        <dbReference type="SAM" id="Coils"/>
    </source>
</evidence>
<protein>
    <recommendedName>
        <fullName evidence="10">Sensitive to high expression protein 9, mitochondrial</fullName>
    </recommendedName>
</protein>
<feature type="region of interest" description="Disordered" evidence="12">
    <location>
        <begin position="128"/>
        <end position="238"/>
    </location>
</feature>
<evidence type="ECO:0000313" key="13">
    <source>
        <dbReference type="EMBL" id="RNJ58515.1"/>
    </source>
</evidence>
<evidence type="ECO:0000256" key="8">
    <source>
        <dbReference type="ARBA" id="ARBA00023136"/>
    </source>
</evidence>
<feature type="transmembrane region" description="Helical" evidence="10">
    <location>
        <begin position="559"/>
        <end position="582"/>
    </location>
</feature>
<dbReference type="EMBL" id="RBVV01000026">
    <property type="protein sequence ID" value="RNJ58515.1"/>
    <property type="molecule type" value="Genomic_DNA"/>
</dbReference>
<keyword evidence="7 10" id="KW-0496">Mitochondrion</keyword>
<keyword evidence="5 10" id="KW-1133">Transmembrane helix</keyword>
<evidence type="ECO:0000256" key="10">
    <source>
        <dbReference type="RuleBase" id="RU364128"/>
    </source>
</evidence>
<dbReference type="GO" id="GO:0005743">
    <property type="term" value="C:mitochondrial inner membrane"/>
    <property type="evidence" value="ECO:0007669"/>
    <property type="project" value="UniProtKB-SubCell"/>
</dbReference>
<keyword evidence="6 11" id="KW-0175">Coiled coil</keyword>
<dbReference type="AlphaFoldDB" id="A0A3M9YED9"/>
<reference evidence="13 14" key="1">
    <citation type="submission" date="2018-10" db="EMBL/GenBank/DDBJ databases">
        <title>Genome sequence of Verticillium nonalfalfae VnAa140.</title>
        <authorList>
            <person name="Stajich J.E."/>
            <person name="Kasson M.T."/>
        </authorList>
    </citation>
    <scope>NUCLEOTIDE SEQUENCE [LARGE SCALE GENOMIC DNA]</scope>
    <source>
        <strain evidence="13 14">VnAa140</strain>
    </source>
</reference>
<evidence type="ECO:0000256" key="5">
    <source>
        <dbReference type="ARBA" id="ARBA00022989"/>
    </source>
</evidence>
<accession>A0A3M9YED9</accession>
<comment type="caution">
    <text evidence="13">The sequence shown here is derived from an EMBL/GenBank/DDBJ whole genome shotgun (WGS) entry which is preliminary data.</text>
</comment>
<comment type="function">
    <text evidence="9">Required for the maintenance of the structure of the mitochondrial inner membrane. Involved in mitochondrial morphology. Causes growth arrest when highly overexpressed.</text>
</comment>
<feature type="compositionally biased region" description="Low complexity" evidence="12">
    <location>
        <begin position="197"/>
        <end position="226"/>
    </location>
</feature>
<evidence type="ECO:0000256" key="6">
    <source>
        <dbReference type="ARBA" id="ARBA00023054"/>
    </source>
</evidence>
<feature type="compositionally biased region" description="Pro residues" evidence="12">
    <location>
        <begin position="142"/>
        <end position="155"/>
    </location>
</feature>
<feature type="coiled-coil region" evidence="11">
    <location>
        <begin position="342"/>
        <end position="369"/>
    </location>
</feature>
<keyword evidence="4 10" id="KW-0809">Transit peptide</keyword>
<feature type="compositionally biased region" description="Low complexity" evidence="12">
    <location>
        <begin position="129"/>
        <end position="141"/>
    </location>
</feature>
<comment type="similarity">
    <text evidence="1 10">Belongs to the SHE9 family.</text>
</comment>
<keyword evidence="14" id="KW-1185">Reference proteome</keyword>
<dbReference type="RefSeq" id="XP_028496673.1">
    <property type="nucleotide sequence ID" value="XM_028638765.1"/>
</dbReference>
<evidence type="ECO:0000256" key="3">
    <source>
        <dbReference type="ARBA" id="ARBA00022792"/>
    </source>
</evidence>
<gene>
    <name evidence="13" type="primary">SHE9</name>
    <name evidence="13" type="ORF">D7B24_004597</name>
</gene>
<evidence type="ECO:0000256" key="4">
    <source>
        <dbReference type="ARBA" id="ARBA00022946"/>
    </source>
</evidence>
<dbReference type="GeneID" id="39608286"/>
<evidence type="ECO:0000256" key="2">
    <source>
        <dbReference type="ARBA" id="ARBA00022692"/>
    </source>
</evidence>
<dbReference type="GO" id="GO:0007007">
    <property type="term" value="P:inner mitochondrial membrane organization"/>
    <property type="evidence" value="ECO:0007669"/>
    <property type="project" value="TreeGrafter"/>
</dbReference>
<dbReference type="Pfam" id="PF05546">
    <property type="entry name" value="She9_MDM33"/>
    <property type="match status" value="1"/>
</dbReference>
<proteinExistence type="inferred from homology"/>
<dbReference type="PANTHER" id="PTHR31961">
    <property type="entry name" value="SENSITIVE TO HIGH EXPRESSION PROTEIN 9, MITOCHONDRIAL"/>
    <property type="match status" value="1"/>
</dbReference>
<keyword evidence="3 10" id="KW-0999">Mitochondrion inner membrane</keyword>
<evidence type="ECO:0000256" key="9">
    <source>
        <dbReference type="ARBA" id="ARBA00024807"/>
    </source>
</evidence>
<dbReference type="Proteomes" id="UP000267145">
    <property type="component" value="Unassembled WGS sequence"/>
</dbReference>
<name>A0A3M9YED9_9PEZI</name>
<evidence type="ECO:0000256" key="1">
    <source>
        <dbReference type="ARBA" id="ARBA00007472"/>
    </source>
</evidence>
<keyword evidence="2 10" id="KW-0812">Transmembrane</keyword>
<dbReference type="InterPro" id="IPR008839">
    <property type="entry name" value="MDM33_fungi"/>
</dbReference>